<proteinExistence type="predicted"/>
<sequence>MASYCLVLCFIRLLSNHDLVFTMFPALFLDSRKKGYD</sequence>
<name>A0A0A9HFN7_ARUDO</name>
<dbReference type="EMBL" id="GBRH01161896">
    <property type="protein sequence ID" value="JAE36000.1"/>
    <property type="molecule type" value="Transcribed_RNA"/>
</dbReference>
<dbReference type="AlphaFoldDB" id="A0A0A9HFN7"/>
<accession>A0A0A9HFN7</accession>
<reference evidence="1" key="2">
    <citation type="journal article" date="2015" name="Data Brief">
        <title>Shoot transcriptome of the giant reed, Arundo donax.</title>
        <authorList>
            <person name="Barrero R.A."/>
            <person name="Guerrero F.D."/>
            <person name="Moolhuijzen P."/>
            <person name="Goolsby J.A."/>
            <person name="Tidwell J."/>
            <person name="Bellgard S.E."/>
            <person name="Bellgard M.I."/>
        </authorList>
    </citation>
    <scope>NUCLEOTIDE SEQUENCE</scope>
    <source>
        <tissue evidence="1">Shoot tissue taken approximately 20 cm above the soil surface</tissue>
    </source>
</reference>
<protein>
    <submittedName>
        <fullName evidence="1">Uncharacterized protein</fullName>
    </submittedName>
</protein>
<organism evidence="1">
    <name type="scientific">Arundo donax</name>
    <name type="common">Giant reed</name>
    <name type="synonym">Donax arundinaceus</name>
    <dbReference type="NCBI Taxonomy" id="35708"/>
    <lineage>
        <taxon>Eukaryota</taxon>
        <taxon>Viridiplantae</taxon>
        <taxon>Streptophyta</taxon>
        <taxon>Embryophyta</taxon>
        <taxon>Tracheophyta</taxon>
        <taxon>Spermatophyta</taxon>
        <taxon>Magnoliopsida</taxon>
        <taxon>Liliopsida</taxon>
        <taxon>Poales</taxon>
        <taxon>Poaceae</taxon>
        <taxon>PACMAD clade</taxon>
        <taxon>Arundinoideae</taxon>
        <taxon>Arundineae</taxon>
        <taxon>Arundo</taxon>
    </lineage>
</organism>
<reference evidence="1" key="1">
    <citation type="submission" date="2014-09" db="EMBL/GenBank/DDBJ databases">
        <authorList>
            <person name="Magalhaes I.L.F."/>
            <person name="Oliveira U."/>
            <person name="Santos F.R."/>
            <person name="Vidigal T.H.D.A."/>
            <person name="Brescovit A.D."/>
            <person name="Santos A.J."/>
        </authorList>
    </citation>
    <scope>NUCLEOTIDE SEQUENCE</scope>
    <source>
        <tissue evidence="1">Shoot tissue taken approximately 20 cm above the soil surface</tissue>
    </source>
</reference>
<evidence type="ECO:0000313" key="1">
    <source>
        <dbReference type="EMBL" id="JAE36000.1"/>
    </source>
</evidence>